<gene>
    <name evidence="2" type="ORF">POREN0001_1812</name>
</gene>
<dbReference type="EMBL" id="ACNN01000026">
    <property type="protein sequence ID" value="EEN82451.1"/>
    <property type="molecule type" value="Genomic_DNA"/>
</dbReference>
<keyword evidence="3" id="KW-1185">Reference proteome</keyword>
<keyword evidence="1" id="KW-0732">Signal</keyword>
<dbReference type="RefSeq" id="WP_004334288.1">
    <property type="nucleotide sequence ID" value="NZ_ACNN01000026.1"/>
</dbReference>
<dbReference type="AlphaFoldDB" id="C3JBS6"/>
<dbReference type="GeneID" id="93365996"/>
<protein>
    <recommendedName>
        <fullName evidence="4">Outer membrane insertion signal domain protein</fullName>
    </recommendedName>
</protein>
<sequence>MKHFLHYLLLLCCLSLFGSGLQAQDSLRWSANLGAEGFFRNNEYAQSYGTGYTLPGYRLQGTVAYSMPEVLSGAAIEVGAHATGFFGARRYPTGTWWAELPHWTDESTVSAVPHLVPLFGVLLRANPHLEVRVGRVDNSEAHQLIQPLYNPELHYSADPEMGVQLKANYPWLKSDFWIDWQSFTFRADRHQEAFTMGLSLDLPIVEKSTYSLSAIGQVVATHRGGEISWHRHDTVHSYLASAIGLRASWALSHGRMEAATYYLPSLLRAEAPAPMGHAFYVTLGYQRKHLLTELAYWQGSHFVSPMGGPFVNSRVLWEGPLVRDQERTSFLGIRAHYQFFSTPLVQMAFVARGWYHLLDLEGSPKRFSHSLELNLALTPRFRF</sequence>
<name>C3JBS6_POREA</name>
<comment type="caution">
    <text evidence="2">The sequence shown here is derived from an EMBL/GenBank/DDBJ whole genome shotgun (WGS) entry which is preliminary data.</text>
</comment>
<reference evidence="2 3" key="1">
    <citation type="submission" date="2009-04" db="EMBL/GenBank/DDBJ databases">
        <authorList>
            <person name="Sebastian Y."/>
            <person name="Madupu R."/>
            <person name="Durkin A.S."/>
            <person name="Torralba M."/>
            <person name="Methe B."/>
            <person name="Sutton G.G."/>
            <person name="Strausberg R.L."/>
            <person name="Nelson K.E."/>
        </authorList>
    </citation>
    <scope>NUCLEOTIDE SEQUENCE [LARGE SCALE GENOMIC DNA]</scope>
    <source>
        <strain evidence="3">ATCC 35406 / BCRC 14492 / JCM 8526 / NCTC 13058 / HG 370</strain>
    </source>
</reference>
<evidence type="ECO:0000313" key="3">
    <source>
        <dbReference type="Proteomes" id="UP000004295"/>
    </source>
</evidence>
<dbReference type="Proteomes" id="UP000004295">
    <property type="component" value="Unassembled WGS sequence"/>
</dbReference>
<evidence type="ECO:0000313" key="2">
    <source>
        <dbReference type="EMBL" id="EEN82451.1"/>
    </source>
</evidence>
<feature type="chain" id="PRO_5002926298" description="Outer membrane insertion signal domain protein" evidence="1">
    <location>
        <begin position="24"/>
        <end position="383"/>
    </location>
</feature>
<evidence type="ECO:0008006" key="4">
    <source>
        <dbReference type="Google" id="ProtNLM"/>
    </source>
</evidence>
<accession>C3JBS6</accession>
<feature type="signal peptide" evidence="1">
    <location>
        <begin position="1"/>
        <end position="23"/>
    </location>
</feature>
<evidence type="ECO:0000256" key="1">
    <source>
        <dbReference type="SAM" id="SignalP"/>
    </source>
</evidence>
<proteinExistence type="predicted"/>
<organism evidence="2 3">
    <name type="scientific">Porphyromonas endodontalis (strain ATCC 35406 / DSM 24491 / JCM 8526 / CCUG 16442 / BCRC 14492 / NCTC 13058 / HG 370)</name>
    <name type="common">Bacteroides endodontalis</name>
    <dbReference type="NCBI Taxonomy" id="553175"/>
    <lineage>
        <taxon>Bacteria</taxon>
        <taxon>Pseudomonadati</taxon>
        <taxon>Bacteroidota</taxon>
        <taxon>Bacteroidia</taxon>
        <taxon>Bacteroidales</taxon>
        <taxon>Porphyromonadaceae</taxon>
        <taxon>Porphyromonas</taxon>
    </lineage>
</organism>
<dbReference type="STRING" id="553175.POREN0001_1812"/>
<dbReference type="eggNOG" id="ENOG502ZBK8">
    <property type="taxonomic scope" value="Bacteria"/>
</dbReference>